<dbReference type="EMBL" id="CZAW01000014">
    <property type="protein sequence ID" value="CUP45173.1"/>
    <property type="molecule type" value="Genomic_DNA"/>
</dbReference>
<accession>A0A174N973</accession>
<dbReference type="Gene3D" id="3.30.870.10">
    <property type="entry name" value="Endonuclease Chain A"/>
    <property type="match status" value="1"/>
</dbReference>
<evidence type="ECO:0000313" key="2">
    <source>
        <dbReference type="EMBL" id="CUP45173.1"/>
    </source>
</evidence>
<sequence length="213" mass="24504">MGGVTLLLQTLKELEEKGIKGQILTTNYLDFSEPRALEKLNGLKNITLKMYDVEAAGNGFHTKGYIFKKEEIYRIIIGSSNMTSAALTVNKEWNTKLISTENGEGAEEIVEEFQKLWNSEYALPYDDFYEVYKERYNIIKHQREIAKSEERALLISATGVWVILMTGRKVLIYKGFRPVFSIMGNKKLIKKVIDKLNHNDLSLDNAMRQMVVR</sequence>
<dbReference type="AlphaFoldDB" id="A0A174N973"/>
<evidence type="ECO:0000313" key="3">
    <source>
        <dbReference type="Proteomes" id="UP000095712"/>
    </source>
</evidence>
<proteinExistence type="predicted"/>
<dbReference type="Pfam" id="PF13091">
    <property type="entry name" value="PLDc_2"/>
    <property type="match status" value="1"/>
</dbReference>
<evidence type="ECO:0000259" key="1">
    <source>
        <dbReference type="Pfam" id="PF13091"/>
    </source>
</evidence>
<dbReference type="Proteomes" id="UP000095712">
    <property type="component" value="Unassembled WGS sequence"/>
</dbReference>
<gene>
    <name evidence="2" type="ORF">ERS852523_01663</name>
</gene>
<feature type="domain" description="Phospholipase D-like" evidence="1">
    <location>
        <begin position="7"/>
        <end position="117"/>
    </location>
</feature>
<organism evidence="2 3">
    <name type="scientific">Blautia wexlerae</name>
    <dbReference type="NCBI Taxonomy" id="418240"/>
    <lineage>
        <taxon>Bacteria</taxon>
        <taxon>Bacillati</taxon>
        <taxon>Bacillota</taxon>
        <taxon>Clostridia</taxon>
        <taxon>Lachnospirales</taxon>
        <taxon>Lachnospiraceae</taxon>
        <taxon>Blautia</taxon>
    </lineage>
</organism>
<name>A0A174N973_9FIRM</name>
<protein>
    <submittedName>
        <fullName evidence="2">Predicted HKD family nuclease</fullName>
    </submittedName>
</protein>
<reference evidence="2 3" key="1">
    <citation type="submission" date="2015-09" db="EMBL/GenBank/DDBJ databases">
        <authorList>
            <consortium name="Pathogen Informatics"/>
        </authorList>
    </citation>
    <scope>NUCLEOTIDE SEQUENCE [LARGE SCALE GENOMIC DNA]</scope>
    <source>
        <strain evidence="2 3">2789STDY5834911</strain>
    </source>
</reference>
<dbReference type="SUPFAM" id="SSF56024">
    <property type="entry name" value="Phospholipase D/nuclease"/>
    <property type="match status" value="1"/>
</dbReference>
<dbReference type="InterPro" id="IPR025202">
    <property type="entry name" value="PLD-like_dom"/>
</dbReference>